<dbReference type="GO" id="GO:0004733">
    <property type="term" value="F:pyridoxamine phosphate oxidase activity"/>
    <property type="evidence" value="ECO:0007669"/>
    <property type="project" value="UniProtKB-UniRule"/>
</dbReference>
<feature type="binding site" evidence="5">
    <location>
        <position position="107"/>
    </location>
    <ligand>
        <name>FMN</name>
        <dbReference type="ChEBI" id="CHEBI:58210"/>
    </ligand>
</feature>
<dbReference type="GO" id="GO:0010181">
    <property type="term" value="F:FMN binding"/>
    <property type="evidence" value="ECO:0007669"/>
    <property type="project" value="UniProtKB-UniRule"/>
</dbReference>
<dbReference type="NCBIfam" id="NF004231">
    <property type="entry name" value="PRK05679.1"/>
    <property type="match status" value="1"/>
</dbReference>
<keyword evidence="1" id="KW-0285">Flavoprotein</keyword>
<feature type="binding site" evidence="5">
    <location>
        <position position="85"/>
    </location>
    <ligand>
        <name>FMN</name>
        <dbReference type="ChEBI" id="CHEBI:58210"/>
    </ligand>
</feature>
<dbReference type="EMBL" id="JACQRX010000217">
    <property type="protein sequence ID" value="MBI4251804.1"/>
    <property type="molecule type" value="Genomic_DNA"/>
</dbReference>
<evidence type="ECO:0000256" key="3">
    <source>
        <dbReference type="ARBA" id="ARBA00023002"/>
    </source>
</evidence>
<organism evidence="7 8">
    <name type="scientific">Tectimicrobiota bacterium</name>
    <dbReference type="NCBI Taxonomy" id="2528274"/>
    <lineage>
        <taxon>Bacteria</taxon>
        <taxon>Pseudomonadati</taxon>
        <taxon>Nitrospinota/Tectimicrobiota group</taxon>
        <taxon>Candidatus Tectimicrobiota</taxon>
    </lineage>
</organism>
<dbReference type="PIRSF" id="PIRSF000190">
    <property type="entry name" value="Pyd_amn-ph_oxd"/>
    <property type="match status" value="1"/>
</dbReference>
<feature type="non-terminal residue" evidence="7">
    <location>
        <position position="196"/>
    </location>
</feature>
<evidence type="ECO:0000313" key="7">
    <source>
        <dbReference type="EMBL" id="MBI4251804.1"/>
    </source>
</evidence>
<evidence type="ECO:0000256" key="1">
    <source>
        <dbReference type="ARBA" id="ARBA00022630"/>
    </source>
</evidence>
<keyword evidence="3 7" id="KW-0560">Oxidoreductase</keyword>
<gene>
    <name evidence="7" type="primary">pdxH</name>
    <name evidence="7" type="ORF">HY618_05030</name>
</gene>
<dbReference type="SUPFAM" id="SSF50475">
    <property type="entry name" value="FMN-binding split barrel"/>
    <property type="match status" value="1"/>
</dbReference>
<dbReference type="PANTHER" id="PTHR10851">
    <property type="entry name" value="PYRIDOXINE-5-PHOSPHATE OXIDASE"/>
    <property type="match status" value="1"/>
</dbReference>
<dbReference type="NCBIfam" id="TIGR00558">
    <property type="entry name" value="pdxH"/>
    <property type="match status" value="1"/>
</dbReference>
<dbReference type="EC" id="1.4.3.5" evidence="4"/>
<dbReference type="InterPro" id="IPR012349">
    <property type="entry name" value="Split_barrel_FMN-bd"/>
</dbReference>
<sequence length="196" mass="21956">MSDIIQTLREAPLGPESVEAEPLAQFRRWYAEAARAGALQPDAMHLATAGRDGRPSGRMVLYKDPEEHELGAAGFPFFTNGISPKARDLAENPEAALTFHWSLLGRQVRIRGTVHRLPDEAADRYFASRPEGSRLGAWASPQSEPIGSREELLARVEEARKRFAGKPIPRPPGWGGYWLGPREAVFWQHRDDRLHD</sequence>
<protein>
    <recommendedName>
        <fullName evidence="4">Pyridoxamine 5'-phosphate oxidase</fullName>
        <ecNumber evidence="4">1.4.3.5</ecNumber>
    </recommendedName>
</protein>
<dbReference type="GO" id="GO:0008615">
    <property type="term" value="P:pyridoxine biosynthetic process"/>
    <property type="evidence" value="ECO:0007669"/>
    <property type="project" value="UniProtKB-UniRule"/>
</dbReference>
<feature type="binding site" evidence="5">
    <location>
        <begin position="58"/>
        <end position="63"/>
    </location>
    <ligand>
        <name>FMN</name>
        <dbReference type="ChEBI" id="CHEBI:58210"/>
    </ligand>
</feature>
<dbReference type="AlphaFoldDB" id="A0A932ZST7"/>
<accession>A0A932ZST7</accession>
<dbReference type="Proteomes" id="UP000752292">
    <property type="component" value="Unassembled WGS sequence"/>
</dbReference>
<name>A0A932ZST7_UNCTE</name>
<comment type="caution">
    <text evidence="7">The sequence shown here is derived from an EMBL/GenBank/DDBJ whole genome shotgun (WGS) entry which is preliminary data.</text>
</comment>
<feature type="binding site" evidence="5">
    <location>
        <position position="187"/>
    </location>
    <ligand>
        <name>FMN</name>
        <dbReference type="ChEBI" id="CHEBI:58210"/>
    </ligand>
</feature>
<feature type="binding site" evidence="5">
    <location>
        <begin position="142"/>
        <end position="143"/>
    </location>
    <ligand>
        <name>FMN</name>
        <dbReference type="ChEBI" id="CHEBI:58210"/>
    </ligand>
</feature>
<dbReference type="InterPro" id="IPR011576">
    <property type="entry name" value="Pyridox_Oxase_N"/>
</dbReference>
<keyword evidence="2 5" id="KW-0288">FMN</keyword>
<evidence type="ECO:0000256" key="4">
    <source>
        <dbReference type="NCBIfam" id="TIGR00558"/>
    </source>
</evidence>
<feature type="domain" description="Pyridoxamine 5'-phosphate oxidase N-terminal" evidence="6">
    <location>
        <begin position="32"/>
        <end position="161"/>
    </location>
</feature>
<feature type="binding site" evidence="5">
    <location>
        <begin position="78"/>
        <end position="79"/>
    </location>
    <ligand>
        <name>FMN</name>
        <dbReference type="ChEBI" id="CHEBI:58210"/>
    </ligand>
</feature>
<dbReference type="Pfam" id="PF01243">
    <property type="entry name" value="PNPOx_N"/>
    <property type="match status" value="1"/>
</dbReference>
<dbReference type="PANTHER" id="PTHR10851:SF0">
    <property type="entry name" value="PYRIDOXINE-5'-PHOSPHATE OXIDASE"/>
    <property type="match status" value="1"/>
</dbReference>
<evidence type="ECO:0000256" key="5">
    <source>
        <dbReference type="PIRSR" id="PIRSR000190-2"/>
    </source>
</evidence>
<proteinExistence type="predicted"/>
<reference evidence="7" key="1">
    <citation type="submission" date="2020-07" db="EMBL/GenBank/DDBJ databases">
        <title>Huge and variable diversity of episymbiotic CPR bacteria and DPANN archaea in groundwater ecosystems.</title>
        <authorList>
            <person name="He C.Y."/>
            <person name="Keren R."/>
            <person name="Whittaker M."/>
            <person name="Farag I.F."/>
            <person name="Doudna J."/>
            <person name="Cate J.H.D."/>
            <person name="Banfield J.F."/>
        </authorList>
    </citation>
    <scope>NUCLEOTIDE SEQUENCE</scope>
    <source>
        <strain evidence="7">NC_groundwater_1370_Ag_S-0.2um_69_93</strain>
    </source>
</reference>
<evidence type="ECO:0000259" key="6">
    <source>
        <dbReference type="Pfam" id="PF01243"/>
    </source>
</evidence>
<dbReference type="InterPro" id="IPR000659">
    <property type="entry name" value="Pyridox_Oxase"/>
</dbReference>
<dbReference type="Gene3D" id="2.30.110.10">
    <property type="entry name" value="Electron Transport, Fmn-binding Protein, Chain A"/>
    <property type="match status" value="1"/>
</dbReference>
<evidence type="ECO:0000313" key="8">
    <source>
        <dbReference type="Proteomes" id="UP000752292"/>
    </source>
</evidence>
<evidence type="ECO:0000256" key="2">
    <source>
        <dbReference type="ARBA" id="ARBA00022643"/>
    </source>
</evidence>
<comment type="cofactor">
    <cofactor evidence="5">
        <name>FMN</name>
        <dbReference type="ChEBI" id="CHEBI:58210"/>
    </cofactor>
    <text evidence="5">Binds 1 FMN per subunit.</text>
</comment>